<accession>A0AC61NMC7</accession>
<name>A0AC61NMC7_9FIRM</name>
<proteinExistence type="predicted"/>
<evidence type="ECO:0000313" key="1">
    <source>
        <dbReference type="EMBL" id="QUC68033.1"/>
    </source>
</evidence>
<protein>
    <submittedName>
        <fullName evidence="1">Uncharacterized protein</fullName>
    </submittedName>
</protein>
<gene>
    <name evidence="1" type="ORF">JYE49_04870</name>
</gene>
<dbReference type="Proteomes" id="UP000682782">
    <property type="component" value="Chromosome"/>
</dbReference>
<evidence type="ECO:0000313" key="2">
    <source>
        <dbReference type="Proteomes" id="UP000682782"/>
    </source>
</evidence>
<sequence length="208" mass="23851">MADFEFSDERFRDDFSTANLDRIIEEYELYDGWYWTTEADIPQNFHGHPECPGWTTAVEDIQLTAYRKGWYGCRWPIDHVRSAAPQYGGYAECFAFAQFIGYLLSGDINPQHHWDFYYNFEASEGLRAGDIVSVGYTKNKHEYHHSAVVYAVYGDEILFIQVSGSTYNRISVGKGFSDGNVFDARSLEELSVLPGIKISRYIPSGENE</sequence>
<organism evidence="1 2">
    <name type="scientific">Aristaeella hokkaidonensis</name>
    <dbReference type="NCBI Taxonomy" id="3046382"/>
    <lineage>
        <taxon>Bacteria</taxon>
        <taxon>Bacillati</taxon>
        <taxon>Bacillota</taxon>
        <taxon>Clostridia</taxon>
        <taxon>Eubacteriales</taxon>
        <taxon>Aristaeellaceae</taxon>
        <taxon>Aristaeella</taxon>
    </lineage>
</organism>
<keyword evidence="2" id="KW-1185">Reference proteome</keyword>
<dbReference type="EMBL" id="CP068393">
    <property type="protein sequence ID" value="QUC68033.1"/>
    <property type="molecule type" value="Genomic_DNA"/>
</dbReference>
<reference evidence="1" key="1">
    <citation type="submission" date="2021-01" db="EMBL/GenBank/DDBJ databases">
        <title>Complete genome sequence of Clostridiales bacterium R-7.</title>
        <authorList>
            <person name="Mahoney-Kurpe S.C."/>
            <person name="Palevich N."/>
            <person name="Koike S."/>
            <person name="Moon C.D."/>
            <person name="Attwood G.T."/>
        </authorList>
    </citation>
    <scope>NUCLEOTIDE SEQUENCE</scope>
    <source>
        <strain evidence="1">R-7</strain>
    </source>
</reference>